<evidence type="ECO:0008006" key="4">
    <source>
        <dbReference type="Google" id="ProtNLM"/>
    </source>
</evidence>
<keyword evidence="1" id="KW-1133">Transmembrane helix</keyword>
<protein>
    <recommendedName>
        <fullName evidence="4">Prepilin-type N-terminal cleavage/methylation domain-containing protein</fullName>
    </recommendedName>
</protein>
<dbReference type="Pfam" id="PF07963">
    <property type="entry name" value="N_methyl"/>
    <property type="match status" value="1"/>
</dbReference>
<evidence type="ECO:0000313" key="3">
    <source>
        <dbReference type="Proteomes" id="UP000178851"/>
    </source>
</evidence>
<dbReference type="AlphaFoldDB" id="A0A1F7YFZ4"/>
<dbReference type="InterPro" id="IPR012902">
    <property type="entry name" value="N_methyl_site"/>
</dbReference>
<comment type="caution">
    <text evidence="2">The sequence shown here is derived from an EMBL/GenBank/DDBJ whole genome shotgun (WGS) entry which is preliminary data.</text>
</comment>
<reference evidence="2 3" key="1">
    <citation type="journal article" date="2016" name="Nat. Commun.">
        <title>Thousands of microbial genomes shed light on interconnected biogeochemical processes in an aquifer system.</title>
        <authorList>
            <person name="Anantharaman K."/>
            <person name="Brown C.T."/>
            <person name="Hug L.A."/>
            <person name="Sharon I."/>
            <person name="Castelle C.J."/>
            <person name="Probst A.J."/>
            <person name="Thomas B.C."/>
            <person name="Singh A."/>
            <person name="Wilkins M.J."/>
            <person name="Karaoz U."/>
            <person name="Brodie E.L."/>
            <person name="Williams K.H."/>
            <person name="Hubbard S.S."/>
            <person name="Banfield J.F."/>
        </authorList>
    </citation>
    <scope>NUCLEOTIDE SEQUENCE [LARGE SCALE GENOMIC DNA]</scope>
</reference>
<proteinExistence type="predicted"/>
<keyword evidence="1" id="KW-0472">Membrane</keyword>
<gene>
    <name evidence="2" type="ORF">A2627_04250</name>
</gene>
<sequence>MKKIKGFTLIEFLIYMGIMAIFLVVMTNIFTSILNTQSEAEVTSSVQQDGSYILARLMHDINNADLINNPTLGNSASVLSVKVNSIDYNYFIYNNNLVLSNNLGTDIPLNSSGTTISNFTVQRFGNVVAIPYPTNPKNTLKISFTVTSEVTQLKGLETRNFETTVGIR</sequence>
<dbReference type="Proteomes" id="UP000178851">
    <property type="component" value="Unassembled WGS sequence"/>
</dbReference>
<dbReference type="EMBL" id="MGGI01000015">
    <property type="protein sequence ID" value="OGM26264.1"/>
    <property type="molecule type" value="Genomic_DNA"/>
</dbReference>
<keyword evidence="1" id="KW-0812">Transmembrane</keyword>
<evidence type="ECO:0000313" key="2">
    <source>
        <dbReference type="EMBL" id="OGM26264.1"/>
    </source>
</evidence>
<evidence type="ECO:0000256" key="1">
    <source>
        <dbReference type="SAM" id="Phobius"/>
    </source>
</evidence>
<accession>A0A1F7YFZ4</accession>
<organism evidence="2 3">
    <name type="scientific">Candidatus Woesebacteria bacterium RIFCSPHIGHO2_01_FULL_39_28</name>
    <dbReference type="NCBI Taxonomy" id="1802496"/>
    <lineage>
        <taxon>Bacteria</taxon>
        <taxon>Candidatus Woeseibacteriota</taxon>
    </lineage>
</organism>
<feature type="transmembrane region" description="Helical" evidence="1">
    <location>
        <begin position="12"/>
        <end position="34"/>
    </location>
</feature>
<name>A0A1F7YFZ4_9BACT</name>